<name>A0A813SVX0_9BILA</name>
<feature type="compositionally biased region" description="Low complexity" evidence="14">
    <location>
        <begin position="1592"/>
        <end position="1601"/>
    </location>
</feature>
<dbReference type="InterPro" id="IPR011011">
    <property type="entry name" value="Znf_FYVE_PHD"/>
</dbReference>
<feature type="compositionally biased region" description="Basic and acidic residues" evidence="14">
    <location>
        <begin position="361"/>
        <end position="371"/>
    </location>
</feature>
<proteinExistence type="inferred from homology"/>
<evidence type="ECO:0000256" key="10">
    <source>
        <dbReference type="ARBA" id="ARBA00023242"/>
    </source>
</evidence>
<keyword evidence="9" id="KW-0804">Transcription</keyword>
<dbReference type="Gene3D" id="3.30.890.10">
    <property type="entry name" value="Methyl-cpg-binding Protein 2, Chain A"/>
    <property type="match status" value="1"/>
</dbReference>
<feature type="compositionally biased region" description="Polar residues" evidence="14">
    <location>
        <begin position="2068"/>
        <end position="2094"/>
    </location>
</feature>
<feature type="region of interest" description="Disordered" evidence="14">
    <location>
        <begin position="1568"/>
        <end position="1605"/>
    </location>
</feature>
<protein>
    <recommendedName>
        <fullName evidence="22">Bromodomain adjacent to zinc finger domain protein 2B</fullName>
    </recommendedName>
</protein>
<dbReference type="InterPro" id="IPR028941">
    <property type="entry name" value="WHIM2_dom"/>
</dbReference>
<keyword evidence="7 13" id="KW-0175">Coiled coil</keyword>
<dbReference type="Gene3D" id="1.20.920.10">
    <property type="entry name" value="Bromodomain-like"/>
    <property type="match status" value="1"/>
</dbReference>
<organism evidence="19 21">
    <name type="scientific">Didymodactylos carnosus</name>
    <dbReference type="NCBI Taxonomy" id="1234261"/>
    <lineage>
        <taxon>Eukaryota</taxon>
        <taxon>Metazoa</taxon>
        <taxon>Spiralia</taxon>
        <taxon>Gnathifera</taxon>
        <taxon>Rotifera</taxon>
        <taxon>Eurotatoria</taxon>
        <taxon>Bdelloidea</taxon>
        <taxon>Philodinida</taxon>
        <taxon>Philodinidae</taxon>
        <taxon>Didymodactylos</taxon>
    </lineage>
</organism>
<evidence type="ECO:0008006" key="22">
    <source>
        <dbReference type="Google" id="ProtNLM"/>
    </source>
</evidence>
<evidence type="ECO:0000256" key="12">
    <source>
        <dbReference type="PROSITE-ProRule" id="PRU00146"/>
    </source>
</evidence>
<feature type="compositionally biased region" description="Low complexity" evidence="14">
    <location>
        <begin position="198"/>
        <end position="215"/>
    </location>
</feature>
<feature type="region of interest" description="Disordered" evidence="14">
    <location>
        <begin position="1182"/>
        <end position="1251"/>
    </location>
</feature>
<evidence type="ECO:0000256" key="5">
    <source>
        <dbReference type="ARBA" id="ARBA00022833"/>
    </source>
</evidence>
<feature type="compositionally biased region" description="Polar residues" evidence="14">
    <location>
        <begin position="866"/>
        <end position="876"/>
    </location>
</feature>
<dbReference type="InterPro" id="IPR013083">
    <property type="entry name" value="Znf_RING/FYVE/PHD"/>
</dbReference>
<dbReference type="SUPFAM" id="SSF57903">
    <property type="entry name" value="FYVE/PHD zinc finger"/>
    <property type="match status" value="2"/>
</dbReference>
<dbReference type="Gene3D" id="3.30.40.10">
    <property type="entry name" value="Zinc/RING finger domain, C3HC4 (zinc finger)"/>
    <property type="match status" value="2"/>
</dbReference>
<comment type="caution">
    <text evidence="19">The sequence shown here is derived from an EMBL/GenBank/DDBJ whole genome shotgun (WGS) entry which is preliminary data.</text>
</comment>
<evidence type="ECO:0000259" key="18">
    <source>
        <dbReference type="PROSITE" id="PS50982"/>
    </source>
</evidence>
<dbReference type="GO" id="GO:0008270">
    <property type="term" value="F:zinc ion binding"/>
    <property type="evidence" value="ECO:0007669"/>
    <property type="project" value="UniProtKB-KW"/>
</dbReference>
<dbReference type="EMBL" id="CAJOBC010000429">
    <property type="protein sequence ID" value="CAF3584899.1"/>
    <property type="molecule type" value="Genomic_DNA"/>
</dbReference>
<evidence type="ECO:0000256" key="1">
    <source>
        <dbReference type="ARBA" id="ARBA00004123"/>
    </source>
</evidence>
<feature type="compositionally biased region" description="Polar residues" evidence="14">
    <location>
        <begin position="2159"/>
        <end position="2171"/>
    </location>
</feature>
<dbReference type="PANTHER" id="PTHR45915:SF2">
    <property type="entry name" value="TOUTATIS, ISOFORM E"/>
    <property type="match status" value="1"/>
</dbReference>
<feature type="compositionally biased region" description="Low complexity" evidence="14">
    <location>
        <begin position="351"/>
        <end position="360"/>
    </location>
</feature>
<evidence type="ECO:0000256" key="4">
    <source>
        <dbReference type="ARBA" id="ARBA00022771"/>
    </source>
</evidence>
<keyword evidence="3" id="KW-0479">Metal-binding</keyword>
<dbReference type="PROSITE" id="PS01359">
    <property type="entry name" value="ZF_PHD_1"/>
    <property type="match status" value="1"/>
</dbReference>
<evidence type="ECO:0000313" key="19">
    <source>
        <dbReference type="EMBL" id="CAF0799965.1"/>
    </source>
</evidence>
<evidence type="ECO:0000259" key="16">
    <source>
        <dbReference type="PROSITE" id="PS50016"/>
    </source>
</evidence>
<feature type="region of interest" description="Disordered" evidence="14">
    <location>
        <begin position="2150"/>
        <end position="2197"/>
    </location>
</feature>
<dbReference type="Pfam" id="PF01429">
    <property type="entry name" value="MBD"/>
    <property type="match status" value="1"/>
</dbReference>
<dbReference type="PROSITE" id="PS50014">
    <property type="entry name" value="BROMODOMAIN_2"/>
    <property type="match status" value="1"/>
</dbReference>
<feature type="compositionally biased region" description="Acidic residues" evidence="14">
    <location>
        <begin position="1412"/>
        <end position="1423"/>
    </location>
</feature>
<dbReference type="SMART" id="SM00391">
    <property type="entry name" value="MBD"/>
    <property type="match status" value="1"/>
</dbReference>
<evidence type="ECO:0000256" key="3">
    <source>
        <dbReference type="ARBA" id="ARBA00022723"/>
    </source>
</evidence>
<dbReference type="SMART" id="SM00249">
    <property type="entry name" value="PHD"/>
    <property type="match status" value="2"/>
</dbReference>
<keyword evidence="4 12" id="KW-0863">Zinc-finger</keyword>
<dbReference type="PROSITE" id="PS50016">
    <property type="entry name" value="ZF_PHD_2"/>
    <property type="match status" value="2"/>
</dbReference>
<feature type="compositionally biased region" description="Polar residues" evidence="14">
    <location>
        <begin position="398"/>
        <end position="407"/>
    </location>
</feature>
<feature type="domain" description="PHD-type" evidence="16">
    <location>
        <begin position="2008"/>
        <end position="2055"/>
    </location>
</feature>
<accession>A0A813SVX0</accession>
<feature type="region of interest" description="Disordered" evidence="14">
    <location>
        <begin position="1389"/>
        <end position="1424"/>
    </location>
</feature>
<dbReference type="InterPro" id="IPR019787">
    <property type="entry name" value="Znf_PHD-finger"/>
</dbReference>
<feature type="domain" description="MBD" evidence="18">
    <location>
        <begin position="671"/>
        <end position="743"/>
    </location>
</feature>
<comment type="subcellular location">
    <subcellularLocation>
        <location evidence="1">Nucleus</location>
    </subcellularLocation>
</comment>
<dbReference type="GO" id="GO:0005634">
    <property type="term" value="C:nucleus"/>
    <property type="evidence" value="ECO:0007669"/>
    <property type="project" value="UniProtKB-SubCell"/>
</dbReference>
<evidence type="ECO:0000256" key="2">
    <source>
        <dbReference type="ARBA" id="ARBA00007444"/>
    </source>
</evidence>
<dbReference type="InterPro" id="IPR028942">
    <property type="entry name" value="WHIM1_dom"/>
</dbReference>
<dbReference type="Pfam" id="PF15612">
    <property type="entry name" value="WHIM1"/>
    <property type="match status" value="1"/>
</dbReference>
<dbReference type="OrthoDB" id="21449at2759"/>
<dbReference type="Pfam" id="PF15613">
    <property type="entry name" value="WSD"/>
    <property type="match status" value="1"/>
</dbReference>
<dbReference type="SUPFAM" id="SSF47370">
    <property type="entry name" value="Bromodomain"/>
    <property type="match status" value="1"/>
</dbReference>
<dbReference type="InterPro" id="IPR016177">
    <property type="entry name" value="DNA-bd_dom_sf"/>
</dbReference>
<evidence type="ECO:0000256" key="14">
    <source>
        <dbReference type="SAM" id="MobiDB-lite"/>
    </source>
</evidence>
<feature type="domain" description="DDT" evidence="17">
    <location>
        <begin position="1004"/>
        <end position="1071"/>
    </location>
</feature>
<feature type="compositionally biased region" description="Polar residues" evidence="14">
    <location>
        <begin position="616"/>
        <end position="643"/>
    </location>
</feature>
<dbReference type="Pfam" id="PF00439">
    <property type="entry name" value="Bromodomain"/>
    <property type="match status" value="1"/>
</dbReference>
<keyword evidence="10" id="KW-0539">Nucleus</keyword>
<feature type="compositionally biased region" description="Basic and acidic residues" evidence="14">
    <location>
        <begin position="1182"/>
        <end position="1197"/>
    </location>
</feature>
<keyword evidence="6" id="KW-0805">Transcription regulation</keyword>
<dbReference type="PROSITE" id="PS50982">
    <property type="entry name" value="MBD"/>
    <property type="match status" value="1"/>
</dbReference>
<keyword evidence="5" id="KW-0862">Zinc</keyword>
<feature type="compositionally biased region" description="Polar residues" evidence="14">
    <location>
        <begin position="372"/>
        <end position="382"/>
    </location>
</feature>
<gene>
    <name evidence="19" type="ORF">GPM918_LOCUS3459</name>
    <name evidence="20" type="ORF">SRO942_LOCUS3459</name>
</gene>
<reference evidence="19" key="1">
    <citation type="submission" date="2021-02" db="EMBL/GenBank/DDBJ databases">
        <authorList>
            <person name="Nowell W R."/>
        </authorList>
    </citation>
    <scope>NUCLEOTIDE SEQUENCE</scope>
</reference>
<evidence type="ECO:0000259" key="15">
    <source>
        <dbReference type="PROSITE" id="PS50014"/>
    </source>
</evidence>
<dbReference type="InterPro" id="IPR036427">
    <property type="entry name" value="Bromodomain-like_sf"/>
</dbReference>
<feature type="region of interest" description="Disordered" evidence="14">
    <location>
        <begin position="148"/>
        <end position="265"/>
    </location>
</feature>
<dbReference type="GO" id="GO:0000785">
    <property type="term" value="C:chromatin"/>
    <property type="evidence" value="ECO:0007669"/>
    <property type="project" value="TreeGrafter"/>
</dbReference>
<feature type="region of interest" description="Disordered" evidence="14">
    <location>
        <begin position="1505"/>
        <end position="1528"/>
    </location>
</feature>
<dbReference type="Proteomes" id="UP000681722">
    <property type="component" value="Unassembled WGS sequence"/>
</dbReference>
<keyword evidence="21" id="KW-1185">Reference proteome</keyword>
<evidence type="ECO:0000259" key="17">
    <source>
        <dbReference type="PROSITE" id="PS50827"/>
    </source>
</evidence>
<dbReference type="InterPro" id="IPR001487">
    <property type="entry name" value="Bromodomain"/>
</dbReference>
<dbReference type="SUPFAM" id="SSF54171">
    <property type="entry name" value="DNA-binding domain"/>
    <property type="match status" value="1"/>
</dbReference>
<feature type="compositionally biased region" description="Low complexity" evidence="14">
    <location>
        <begin position="2172"/>
        <end position="2185"/>
    </location>
</feature>
<evidence type="ECO:0000256" key="7">
    <source>
        <dbReference type="ARBA" id="ARBA00023054"/>
    </source>
</evidence>
<dbReference type="GO" id="GO:0003677">
    <property type="term" value="F:DNA binding"/>
    <property type="evidence" value="ECO:0007669"/>
    <property type="project" value="InterPro"/>
</dbReference>
<evidence type="ECO:0000256" key="9">
    <source>
        <dbReference type="ARBA" id="ARBA00023163"/>
    </source>
</evidence>
<dbReference type="Pfam" id="PF00628">
    <property type="entry name" value="PHD"/>
    <property type="match status" value="1"/>
</dbReference>
<feature type="region of interest" description="Disordered" evidence="14">
    <location>
        <begin position="349"/>
        <end position="417"/>
    </location>
</feature>
<dbReference type="InterPro" id="IPR001739">
    <property type="entry name" value="Methyl_CpG_DNA-bd"/>
</dbReference>
<dbReference type="PANTHER" id="PTHR45915">
    <property type="entry name" value="TRANSCRIPTION INTERMEDIARY FACTOR"/>
    <property type="match status" value="1"/>
</dbReference>
<feature type="compositionally biased region" description="Polar residues" evidence="14">
    <location>
        <begin position="1219"/>
        <end position="1234"/>
    </location>
</feature>
<dbReference type="PROSITE" id="PS50827">
    <property type="entry name" value="DDT"/>
    <property type="match status" value="1"/>
</dbReference>
<feature type="compositionally biased region" description="Acidic residues" evidence="14">
    <location>
        <begin position="1507"/>
        <end position="1518"/>
    </location>
</feature>
<dbReference type="InterPro" id="IPR019786">
    <property type="entry name" value="Zinc_finger_PHD-type_CS"/>
</dbReference>
<feature type="coiled-coil region" evidence="13">
    <location>
        <begin position="899"/>
        <end position="952"/>
    </location>
</feature>
<feature type="domain" description="PHD-type" evidence="16">
    <location>
        <begin position="1954"/>
        <end position="2004"/>
    </location>
</feature>
<dbReference type="CDD" id="cd15545">
    <property type="entry name" value="PHD_BAZ2A_like"/>
    <property type="match status" value="1"/>
</dbReference>
<evidence type="ECO:0000256" key="11">
    <source>
        <dbReference type="PROSITE-ProRule" id="PRU00035"/>
    </source>
</evidence>
<keyword evidence="8 11" id="KW-0103">Bromodomain</keyword>
<dbReference type="InterPro" id="IPR018501">
    <property type="entry name" value="DDT_dom"/>
</dbReference>
<dbReference type="InterPro" id="IPR018359">
    <property type="entry name" value="Bromodomain_CS"/>
</dbReference>
<feature type="compositionally biased region" description="Low complexity" evidence="14">
    <location>
        <begin position="222"/>
        <end position="245"/>
    </location>
</feature>
<evidence type="ECO:0000256" key="13">
    <source>
        <dbReference type="SAM" id="Coils"/>
    </source>
</evidence>
<evidence type="ECO:0000313" key="21">
    <source>
        <dbReference type="Proteomes" id="UP000663829"/>
    </source>
</evidence>
<feature type="domain" description="Bromo" evidence="15">
    <location>
        <begin position="2212"/>
        <end position="2282"/>
    </location>
</feature>
<dbReference type="EMBL" id="CAJNOQ010000429">
    <property type="protein sequence ID" value="CAF0799965.1"/>
    <property type="molecule type" value="Genomic_DNA"/>
</dbReference>
<feature type="region of interest" description="Disordered" evidence="14">
    <location>
        <begin position="864"/>
        <end position="892"/>
    </location>
</feature>
<dbReference type="PRINTS" id="PR00503">
    <property type="entry name" value="BROMODOMAIN"/>
</dbReference>
<feature type="region of interest" description="Disordered" evidence="14">
    <location>
        <begin position="2068"/>
        <end position="2121"/>
    </location>
</feature>
<dbReference type="InterPro" id="IPR001965">
    <property type="entry name" value="Znf_PHD"/>
</dbReference>
<feature type="compositionally biased region" description="Low complexity" evidence="14">
    <location>
        <begin position="87"/>
        <end position="107"/>
    </location>
</feature>
<dbReference type="PROSITE" id="PS00633">
    <property type="entry name" value="BROMODOMAIN_1"/>
    <property type="match status" value="1"/>
</dbReference>
<comment type="similarity">
    <text evidence="2">Belongs to the WAL family.</text>
</comment>
<feature type="region of interest" description="Disordered" evidence="14">
    <location>
        <begin position="87"/>
        <end position="108"/>
    </location>
</feature>
<feature type="compositionally biased region" description="Polar residues" evidence="14">
    <location>
        <begin position="1575"/>
        <end position="1584"/>
    </location>
</feature>
<evidence type="ECO:0000313" key="20">
    <source>
        <dbReference type="EMBL" id="CAF3584899.1"/>
    </source>
</evidence>
<dbReference type="FunFam" id="3.30.40.10:FF:000199">
    <property type="entry name" value="Bromodomain adjacent to zinc finger domain 2B"/>
    <property type="match status" value="1"/>
</dbReference>
<dbReference type="SMART" id="SM00297">
    <property type="entry name" value="BROMO"/>
    <property type="match status" value="1"/>
</dbReference>
<feature type="compositionally biased region" description="Polar residues" evidence="14">
    <location>
        <begin position="250"/>
        <end position="265"/>
    </location>
</feature>
<evidence type="ECO:0000256" key="6">
    <source>
        <dbReference type="ARBA" id="ARBA00023015"/>
    </source>
</evidence>
<dbReference type="Proteomes" id="UP000663829">
    <property type="component" value="Unassembled WGS sequence"/>
</dbReference>
<sequence>MTNVLRKTLRFITRKLNEYKDNQIEKVKDGYMDTKLISLKDIDRYLPWALPLGFAPMSSMSSFPCLPSPFGGLPNFPLNTFPTGFPTPSLTPTSTSSSTTPSSAESTDVWQQLNDLTRNSNVDYNEYAKQLNYLMKLFTESQAQSSSLLLPQMQQESSDRRESTSKPVKHSKKRIDVPVDETNGKHYTPKTDDNRPTSASSISSLSRKSSAKPRLTTTIDKSLSASSTLTTTSSSQRSSPATVSPLPTVANVSKTPPSTVSSATSINTPGLDQLASLGTGFPFPYFLPSFLSPATAQTPTTNNSTSSNLYGSLPFSSLSSTLLNPAALYPFLSPEFFHSKLLDSYGNLTENTNSSSTSTIKSKDDNSKELNHQQMTKSNQSTKVKKHNQHLPPVDNRSIPSLNSLMSETKPKKRAKSIRTLTEEQELYDMSNKISSKYPQINTNTEKNPILNSHLDQRIRSNNSNSTINSLSLLHSALMKSSLLTNSSTHHDVVLSPSINTFCSSPSVSLYDPIYALTLNNQFSSKKSSNGSSSPSRFDQNKIRDLLQQRDIQQQTNSSFHDLPREMYHRQQELEDENNRSYNPSFLDDLYYKQQQHQQKSINSWIFQPIRDSIDNSEPSNSNGRRSSGTITPTQTKTISRTPVTPYADESRSADDDDSEANSRRRRKTEDVNEELVRIPLNRSWKRVTVVRAITRTGVRGDVCYYAPCGRKLRSFQEIDRYLSRKTISDLDRSHFTFSSKIHIGLFREPKLDEDGKTIFDEYNEDEIYERILAINPKFRRMKCEYDETKTNHLGRSPSPSVSNSVKELMTNNTTTIEQHDIARQMFDSTKLRLEQEELAKRAVDIKNKRQMEREARRQMQLFKDVNQQKSVSSDSHNNNNNKLHHHQQQQQKDFLKALIEQQKLQQELEHQKQMQQEQQEQERKRQELLYMKQMELKKRQEEKLLLSEQRKAEKNAIREKRIQQKYMEIVLAKEMKKVAEDMILKDLKPLPTLKPVENIRLSVDAFANCLMVIEFLNNFKYILNIPDKAIPTLNCLQQGLLTNIASATTTRDINSLCKILLKIALDDPGIPHPKKGLTNLGQKLSEVDINDYTFSEILRLFMRERNGFDEKLTECLSQNSFHALNADEKAEILAFLCNELLSNKKVVDDIDHHLDELSTLRHNKWEIERRLRRMKFDKGSKRNDSKLTISKDKDGSDNDSVNDDDSDGESMRCDDETSITPATTVNSTSNNGDPVQQSSVIPPPSPTYEDIESIDETKIDDVDKRITIVTKKHQIVKKRVIEKQCKIRALHLGQDRYRRRYWYFPQIGGVYVEGLSSGDKASSDVQCYVENVTKRRIERKNSGHDIGQITNIPLSNSRTIQQRKSDLNKLQHDDVKTSVASIIATVTEDKLVEEPTPVNEREAEDSSNGTSDDEGDDDVDNGEQEKTKLNAQPTAAINGEQKLLNDIPLNDNDTNSDELATMDLTAFCMAVKRESAAAVAAATEHQQQQEITVKSKIEDEMIKEEQQEDENNNEMDEGQIGYNKNSNQSSVITTNKIVTNIKSESSLLDHSTTDLLYRNKQDLQDPVTNCGDDSIQNDQTNSFHIKKRSSNDSYDNNDNNAPLDLSCSKPKRQCKNDYWLNDSDKELAINNSHKFQELNSLATAALLLNNLKQEQSNTVVDLSNSNLHNILSSQMILNSFSPTSVSPVKNDSSSSTTNFKQIETMVRDQIQYPNPLPIPDEFRSGWWRIQTPEELRTLIKQLAKRGQRERLLCRVLQRNFDSISNTMKLVKQGLDLESNEQQQNSVENVLDETPTLNVVDTEQQTDQIRLQQEMDVLNEIYNLCNRIVGASLQCRSYDIPSSKKHLTLDDILLKGCEPLQEAKHVLSEIERNIERRYLKHPFVRKYELNLTSRLNHTNNNSNYYNEPTSKYDEAPQQLERWRRTINESRTPAQLALCLSQLERCIAWEKSIMKVICQICNSDVDEDKLLLCDGCDKGTHTYCFRPPLMNIPPDDWFCFVCIGKAKGEGLCFVCGNKNDGNLNRCEYCAKLFHDDCLPNAKHQRGKWLCIACGGNECDRVKWQTGRQTSRSNVVTKISNSKKLSPSTNNSTNGEITPLKPVSSRGRGRGGGGRGISKNRALTHHNETIPIIDSLSNCSIDVMLTSSNLTESSLSTTHSPNTNDQITDLQSITNNDDSTSNTSKSKTPAKRRKASKTPVTDIKACKTILNELIKNESSWPFKNPVDYKQYPDYLDVIKQPMDFQTMKMKMKTNQYENKDDFVMDIRLIFDNCELYNEDDSPVCQAAHLLRDYFETTWTKQFG</sequence>
<feature type="region of interest" description="Disordered" evidence="14">
    <location>
        <begin position="613"/>
        <end position="673"/>
    </location>
</feature>
<evidence type="ECO:0000256" key="8">
    <source>
        <dbReference type="ARBA" id="ARBA00023117"/>
    </source>
</evidence>